<keyword evidence="4" id="KW-1185">Reference proteome</keyword>
<dbReference type="Proteomes" id="UP001257627">
    <property type="component" value="Unassembled WGS sequence"/>
</dbReference>
<dbReference type="EMBL" id="JARAKF010000001">
    <property type="protein sequence ID" value="MDU8999836.1"/>
    <property type="molecule type" value="Genomic_DNA"/>
</dbReference>
<dbReference type="InterPro" id="IPR027417">
    <property type="entry name" value="P-loop_NTPase"/>
</dbReference>
<evidence type="ECO:0000313" key="3">
    <source>
        <dbReference type="EMBL" id="MDU8999836.1"/>
    </source>
</evidence>
<dbReference type="NCBIfam" id="NF005098">
    <property type="entry name" value="PRK06526.1"/>
    <property type="match status" value="1"/>
</dbReference>
<dbReference type="InterPro" id="IPR002611">
    <property type="entry name" value="IstB_ATP-bd"/>
</dbReference>
<evidence type="ECO:0000313" key="4">
    <source>
        <dbReference type="Proteomes" id="UP001257627"/>
    </source>
</evidence>
<reference evidence="3 4" key="1">
    <citation type="submission" date="2023-02" db="EMBL/GenBank/DDBJ databases">
        <authorList>
            <person name="Maleckis M."/>
        </authorList>
    </citation>
    <scope>NUCLEOTIDE SEQUENCE [LARGE SCALE GENOMIC DNA]</scope>
    <source>
        <strain evidence="3 4">P8-A2</strain>
    </source>
</reference>
<accession>A0ABU3V0Y4</accession>
<feature type="region of interest" description="Disordered" evidence="1">
    <location>
        <begin position="118"/>
        <end position="159"/>
    </location>
</feature>
<feature type="domain" description="IstB-like ATP-binding" evidence="2">
    <location>
        <begin position="157"/>
        <end position="261"/>
    </location>
</feature>
<comment type="caution">
    <text evidence="3">The sequence shown here is derived from an EMBL/GenBank/DDBJ whole genome shotgun (WGS) entry which is preliminary data.</text>
</comment>
<protein>
    <submittedName>
        <fullName evidence="3">ATP-binding protein</fullName>
    </submittedName>
</protein>
<keyword evidence="3" id="KW-0547">Nucleotide-binding</keyword>
<dbReference type="GO" id="GO:0005524">
    <property type="term" value="F:ATP binding"/>
    <property type="evidence" value="ECO:0007669"/>
    <property type="project" value="UniProtKB-KW"/>
</dbReference>
<dbReference type="Gene3D" id="3.40.50.300">
    <property type="entry name" value="P-loop containing nucleotide triphosphate hydrolases"/>
    <property type="match status" value="1"/>
</dbReference>
<dbReference type="Pfam" id="PF01695">
    <property type="entry name" value="IstB_IS21"/>
    <property type="match status" value="2"/>
</dbReference>
<dbReference type="RefSeq" id="WP_316736544.1">
    <property type="nucleotide sequence ID" value="NZ_JARAKF010000001.1"/>
</dbReference>
<evidence type="ECO:0000259" key="2">
    <source>
        <dbReference type="Pfam" id="PF01695"/>
    </source>
</evidence>
<dbReference type="SUPFAM" id="SSF52540">
    <property type="entry name" value="P-loop containing nucleoside triphosphate hydrolases"/>
    <property type="match status" value="1"/>
</dbReference>
<proteinExistence type="predicted"/>
<dbReference type="PIRSF" id="PIRSF003073">
    <property type="entry name" value="DNAC_TnpB_IstB"/>
    <property type="match status" value="1"/>
</dbReference>
<organism evidence="3 4">
    <name type="scientific">Streptomyces mirabilis</name>
    <dbReference type="NCBI Taxonomy" id="68239"/>
    <lineage>
        <taxon>Bacteria</taxon>
        <taxon>Bacillati</taxon>
        <taxon>Actinomycetota</taxon>
        <taxon>Actinomycetes</taxon>
        <taxon>Kitasatosporales</taxon>
        <taxon>Streptomycetaceae</taxon>
        <taxon>Streptomyces</taxon>
    </lineage>
</organism>
<keyword evidence="3" id="KW-0067">ATP-binding</keyword>
<dbReference type="InterPro" id="IPR028350">
    <property type="entry name" value="DNAC/IstB-like"/>
</dbReference>
<sequence>MPATAKTAAPAGPRTGRQTTADLSFLARAMKAPALLDAAERLAERALKETWTHTEFLVACLQREVSARESHGGEARIRSARFPAIKTVEELDVTHLRGITRQQLAHLGTLDFIAGPRRTPSSWGRRGPERHTWRSGSRSAPARPATGSRSPPPPSGVDRLAAAHHTGRLQAELTKLSRYPLIVVDEVGYIPFESEAANLFFQLVSNRYERASVIVTSNKPFGRWGEVFGDETVAAAMIDRLVHHAEVHSLKGDSYRMRGRQLGRVPTATHDTD</sequence>
<feature type="domain" description="IstB-like ATP-binding" evidence="2">
    <location>
        <begin position="27"/>
        <end position="114"/>
    </location>
</feature>
<gene>
    <name evidence="3" type="ORF">PU648_47340</name>
</gene>
<name>A0ABU3V0Y4_9ACTN</name>
<evidence type="ECO:0000256" key="1">
    <source>
        <dbReference type="SAM" id="MobiDB-lite"/>
    </source>
</evidence>